<reference evidence="3 4" key="1">
    <citation type="submission" date="2019-03" db="EMBL/GenBank/DDBJ databases">
        <title>Deep-cultivation of Planctomycetes and their phenomic and genomic characterization uncovers novel biology.</title>
        <authorList>
            <person name="Wiegand S."/>
            <person name="Jogler M."/>
            <person name="Boedeker C."/>
            <person name="Pinto D."/>
            <person name="Vollmers J."/>
            <person name="Rivas-Marin E."/>
            <person name="Kohn T."/>
            <person name="Peeters S.H."/>
            <person name="Heuer A."/>
            <person name="Rast P."/>
            <person name="Oberbeckmann S."/>
            <person name="Bunk B."/>
            <person name="Jeske O."/>
            <person name="Meyerdierks A."/>
            <person name="Storesund J.E."/>
            <person name="Kallscheuer N."/>
            <person name="Luecker S."/>
            <person name="Lage O.M."/>
            <person name="Pohl T."/>
            <person name="Merkel B.J."/>
            <person name="Hornburger P."/>
            <person name="Mueller R.-W."/>
            <person name="Bruemmer F."/>
            <person name="Labrenz M."/>
            <person name="Spormann A.M."/>
            <person name="Op den Camp H."/>
            <person name="Overmann J."/>
            <person name="Amann R."/>
            <person name="Jetten M.S.M."/>
            <person name="Mascher T."/>
            <person name="Medema M.H."/>
            <person name="Devos D.P."/>
            <person name="Kaster A.-K."/>
            <person name="Ovreas L."/>
            <person name="Rohde M."/>
            <person name="Galperin M.Y."/>
            <person name="Jogler C."/>
        </authorList>
    </citation>
    <scope>NUCLEOTIDE SEQUENCE [LARGE SCALE GENOMIC DNA]</scope>
    <source>
        <strain evidence="3 4">V202</strain>
    </source>
</reference>
<dbReference type="EMBL" id="CP037422">
    <property type="protein sequence ID" value="QDU10794.1"/>
    <property type="molecule type" value="Genomic_DNA"/>
</dbReference>
<gene>
    <name evidence="3" type="ORF">V202x_42070</name>
</gene>
<dbReference type="Proteomes" id="UP000318384">
    <property type="component" value="Chromosome"/>
</dbReference>
<dbReference type="OrthoDB" id="9806357at2"/>
<organism evidence="3 4">
    <name type="scientific">Gimesia aquarii</name>
    <dbReference type="NCBI Taxonomy" id="2527964"/>
    <lineage>
        <taxon>Bacteria</taxon>
        <taxon>Pseudomonadati</taxon>
        <taxon>Planctomycetota</taxon>
        <taxon>Planctomycetia</taxon>
        <taxon>Planctomycetales</taxon>
        <taxon>Planctomycetaceae</taxon>
        <taxon>Gimesia</taxon>
    </lineage>
</organism>
<accession>A0A517WZW2</accession>
<dbReference type="InterPro" id="IPR021516">
    <property type="entry name" value="DUF3179"/>
</dbReference>
<dbReference type="AlphaFoldDB" id="A0A517WZW2"/>
<dbReference type="RefSeq" id="WP_145178676.1">
    <property type="nucleotide sequence ID" value="NZ_CP037422.1"/>
</dbReference>
<name>A0A517WZW2_9PLAN</name>
<evidence type="ECO:0000256" key="2">
    <source>
        <dbReference type="SAM" id="Phobius"/>
    </source>
</evidence>
<protein>
    <recommendedName>
        <fullName evidence="5">DUF3179 domain-containing protein</fullName>
    </recommendedName>
</protein>
<feature type="compositionally biased region" description="Polar residues" evidence="1">
    <location>
        <begin position="1"/>
        <end position="13"/>
    </location>
</feature>
<evidence type="ECO:0000313" key="4">
    <source>
        <dbReference type="Proteomes" id="UP000318384"/>
    </source>
</evidence>
<feature type="region of interest" description="Disordered" evidence="1">
    <location>
        <begin position="1"/>
        <end position="28"/>
    </location>
</feature>
<keyword evidence="2" id="KW-1133">Transmembrane helix</keyword>
<dbReference type="Pfam" id="PF11376">
    <property type="entry name" value="DUF3179"/>
    <property type="match status" value="1"/>
</dbReference>
<feature type="transmembrane region" description="Helical" evidence="2">
    <location>
        <begin position="34"/>
        <end position="50"/>
    </location>
</feature>
<proteinExistence type="predicted"/>
<keyword evidence="4" id="KW-1185">Reference proteome</keyword>
<sequence length="390" mass="43526">MESSPQHDSNSNPEVPEPLTDEPTTQRSRPQKPLLLFAVLGISFAGWYGWNHRAEIVAVCLNQSVAQARGTGSSPEDAGFNIKGLTLPNDQVRSGGVPKDGIPALTNPKFMTVAEATFMKPADRLAGVVFEGQARAYPLKIMDMHEAVNDKIGETSFVVTYCPLCDSLAVYDRKGTGGEIEFGISGFLYNSNVLLYDRTGSGKTDGLWSQLMSQSVAGPRVKEKLITLPVELTTWEDWKQRYPQTQVLSTDTGHPRDYQNRAYAGYFSNDALMFDVNKHDDRLPNKTPLLGIWAGDQKRAYPVATFAHLTEVTKIEQELAGKNFTLVYNPNGKTLRVVNADQDVRWMYSFWFAWYAFYPEAELYASATAENKNAVETKQPETTLETKKKQ</sequence>
<evidence type="ECO:0008006" key="5">
    <source>
        <dbReference type="Google" id="ProtNLM"/>
    </source>
</evidence>
<evidence type="ECO:0000313" key="3">
    <source>
        <dbReference type="EMBL" id="QDU10794.1"/>
    </source>
</evidence>
<keyword evidence="2" id="KW-0812">Transmembrane</keyword>
<keyword evidence="2" id="KW-0472">Membrane</keyword>
<evidence type="ECO:0000256" key="1">
    <source>
        <dbReference type="SAM" id="MobiDB-lite"/>
    </source>
</evidence>